<evidence type="ECO:0000256" key="2">
    <source>
        <dbReference type="SAM" id="Phobius"/>
    </source>
</evidence>
<evidence type="ECO:0000313" key="5">
    <source>
        <dbReference type="Proteomes" id="UP000295281"/>
    </source>
</evidence>
<dbReference type="OrthoDB" id="3528220at2"/>
<feature type="transmembrane region" description="Helical" evidence="2">
    <location>
        <begin position="82"/>
        <end position="104"/>
    </location>
</feature>
<evidence type="ECO:0000259" key="3">
    <source>
        <dbReference type="Pfam" id="PF19803"/>
    </source>
</evidence>
<keyword evidence="2" id="KW-1133">Transmembrane helix</keyword>
<keyword evidence="2" id="KW-0472">Membrane</keyword>
<evidence type="ECO:0000256" key="1">
    <source>
        <dbReference type="SAM" id="MobiDB-lite"/>
    </source>
</evidence>
<feature type="region of interest" description="Disordered" evidence="1">
    <location>
        <begin position="1"/>
        <end position="21"/>
    </location>
</feature>
<name>A0A4R6UIB3_9ACTN</name>
<reference evidence="4 5" key="1">
    <citation type="submission" date="2019-03" db="EMBL/GenBank/DDBJ databases">
        <title>Genomic Encyclopedia of Type Strains, Phase IV (KMG-IV): sequencing the most valuable type-strain genomes for metagenomic binning, comparative biology and taxonomic classification.</title>
        <authorList>
            <person name="Goeker M."/>
        </authorList>
    </citation>
    <scope>NUCLEOTIDE SEQUENCE [LARGE SCALE GENOMIC DNA]</scope>
    <source>
        <strain evidence="4 5">DSM 46770</strain>
    </source>
</reference>
<accession>A0A4R6UIB3</accession>
<feature type="domain" description="DUF6286" evidence="3">
    <location>
        <begin position="93"/>
        <end position="197"/>
    </location>
</feature>
<evidence type="ECO:0000313" key="4">
    <source>
        <dbReference type="EMBL" id="TDQ46618.1"/>
    </source>
</evidence>
<dbReference type="RefSeq" id="WP_133743140.1">
    <property type="nucleotide sequence ID" value="NZ_SNYN01000024.1"/>
</dbReference>
<sequence>MTTVEEALGRPDQVSAERTGGATVHTFRPCRSWRVLGAGAVLVAVAGVAAAEVIAALAGSSLSPLSFDGVSEHASTARWSDPAVRVASGVLALIGLVLISLALVPGRGYRRTLRVGDPVFAGNLSEAVLIRELAVAACGVEGVRDARVALGRRRVRVRVGVGPEPCGALPSLVRAAVEQRGAELALADELKVRVRVRRA</sequence>
<feature type="transmembrane region" description="Helical" evidence="2">
    <location>
        <begin position="35"/>
        <end position="62"/>
    </location>
</feature>
<comment type="caution">
    <text evidence="4">The sequence shown here is derived from an EMBL/GenBank/DDBJ whole genome shotgun (WGS) entry which is preliminary data.</text>
</comment>
<dbReference type="Pfam" id="PF19803">
    <property type="entry name" value="DUF6286"/>
    <property type="match status" value="1"/>
</dbReference>
<gene>
    <name evidence="4" type="ORF">EV190_12455</name>
</gene>
<dbReference type="AlphaFoldDB" id="A0A4R6UIB3"/>
<protein>
    <recommendedName>
        <fullName evidence="3">DUF6286 domain-containing protein</fullName>
    </recommendedName>
</protein>
<keyword evidence="2" id="KW-0812">Transmembrane</keyword>
<keyword evidence="5" id="KW-1185">Reference proteome</keyword>
<proteinExistence type="predicted"/>
<dbReference type="Proteomes" id="UP000295281">
    <property type="component" value="Unassembled WGS sequence"/>
</dbReference>
<dbReference type="InterPro" id="IPR046253">
    <property type="entry name" value="DUF6286"/>
</dbReference>
<dbReference type="EMBL" id="SNYN01000024">
    <property type="protein sequence ID" value="TDQ46618.1"/>
    <property type="molecule type" value="Genomic_DNA"/>
</dbReference>
<organism evidence="4 5">
    <name type="scientific">Actinorugispora endophytica</name>
    <dbReference type="NCBI Taxonomy" id="1605990"/>
    <lineage>
        <taxon>Bacteria</taxon>
        <taxon>Bacillati</taxon>
        <taxon>Actinomycetota</taxon>
        <taxon>Actinomycetes</taxon>
        <taxon>Streptosporangiales</taxon>
        <taxon>Nocardiopsidaceae</taxon>
        <taxon>Actinorugispora</taxon>
    </lineage>
</organism>